<evidence type="ECO:0000313" key="4">
    <source>
        <dbReference type="Proteomes" id="UP000199126"/>
    </source>
</evidence>
<gene>
    <name evidence="3" type="ORF">SAMN04487948_11273</name>
</gene>
<keyword evidence="4" id="KW-1185">Reference proteome</keyword>
<evidence type="ECO:0008006" key="5">
    <source>
        <dbReference type="Google" id="ProtNLM"/>
    </source>
</evidence>
<proteinExistence type="predicted"/>
<dbReference type="Gene3D" id="2.60.40.1240">
    <property type="match status" value="1"/>
</dbReference>
<dbReference type="InterPro" id="IPR029050">
    <property type="entry name" value="Immunoprotect_excell_Ig-like"/>
</dbReference>
<reference evidence="4" key="1">
    <citation type="submission" date="2016-10" db="EMBL/GenBank/DDBJ databases">
        <authorList>
            <person name="Varghese N."/>
            <person name="Submissions S."/>
        </authorList>
    </citation>
    <scope>NUCLEOTIDE SEQUENCE [LARGE SCALE GENOMIC DNA]</scope>
    <source>
        <strain evidence="4">CGMCC 1.10121</strain>
    </source>
</reference>
<accession>A0A1H8USG8</accession>
<dbReference type="PROSITE" id="PS51257">
    <property type="entry name" value="PROKAR_LIPOPROTEIN"/>
    <property type="match status" value="1"/>
</dbReference>
<dbReference type="RefSeq" id="WP_139246683.1">
    <property type="nucleotide sequence ID" value="NZ_FODV01000012.1"/>
</dbReference>
<feature type="region of interest" description="Disordered" evidence="2">
    <location>
        <begin position="18"/>
        <end position="46"/>
    </location>
</feature>
<evidence type="ECO:0000313" key="3">
    <source>
        <dbReference type="EMBL" id="SEP05953.1"/>
    </source>
</evidence>
<keyword evidence="1" id="KW-0732">Signal</keyword>
<dbReference type="EMBL" id="FODV01000012">
    <property type="protein sequence ID" value="SEP05953.1"/>
    <property type="molecule type" value="Genomic_DNA"/>
</dbReference>
<organism evidence="3 4">
    <name type="scientific">Halogranum amylolyticum</name>
    <dbReference type="NCBI Taxonomy" id="660520"/>
    <lineage>
        <taxon>Archaea</taxon>
        <taxon>Methanobacteriati</taxon>
        <taxon>Methanobacteriota</taxon>
        <taxon>Stenosarchaea group</taxon>
        <taxon>Halobacteria</taxon>
        <taxon>Halobacteriales</taxon>
        <taxon>Haloferacaceae</taxon>
    </lineage>
</organism>
<feature type="compositionally biased region" description="Polar residues" evidence="2">
    <location>
        <begin position="36"/>
        <end position="46"/>
    </location>
</feature>
<sequence>MNRRTFLTTAALATTGLAGCSSTSTDSGDNKPGGQPTKTTAAKQSGGQRLAFGETFELPQVRLTLETPRATSRYTYTEDGEKQTAEAGEGKQWVVVPVRTVNTTDRTVRLPLTLNFKGVVNERVFHPGRNKSVPAKYIGGKVDSGESREGDVMFLTPADVSVDEFRIRYKEKRSSGSHEVWWQGSGQSD</sequence>
<evidence type="ECO:0000256" key="2">
    <source>
        <dbReference type="SAM" id="MobiDB-lite"/>
    </source>
</evidence>
<protein>
    <recommendedName>
        <fullName evidence="5">DUF4352 domain-containing protein</fullName>
    </recommendedName>
</protein>
<dbReference type="OrthoDB" id="346387at2157"/>
<dbReference type="Proteomes" id="UP000199126">
    <property type="component" value="Unassembled WGS sequence"/>
</dbReference>
<evidence type="ECO:0000256" key="1">
    <source>
        <dbReference type="ARBA" id="ARBA00022729"/>
    </source>
</evidence>
<name>A0A1H8USG8_9EURY</name>
<dbReference type="AlphaFoldDB" id="A0A1H8USG8"/>